<keyword evidence="1" id="KW-0677">Repeat</keyword>
<feature type="repeat" description="TPR" evidence="3">
    <location>
        <begin position="378"/>
        <end position="411"/>
    </location>
</feature>
<reference evidence="6 7" key="1">
    <citation type="submission" date="2021-11" db="EMBL/GenBank/DDBJ databases">
        <authorList>
            <person name="Liang Q."/>
            <person name="Mou H."/>
            <person name="Liu Z."/>
        </authorList>
    </citation>
    <scope>NUCLEOTIDE SEQUENCE [LARGE SCALE GENOMIC DNA]</scope>
    <source>
        <strain evidence="6 7">CHU3</strain>
    </source>
</reference>
<proteinExistence type="predicted"/>
<feature type="signal peptide" evidence="4">
    <location>
        <begin position="1"/>
        <end position="20"/>
    </location>
</feature>
<dbReference type="Pfam" id="PF07719">
    <property type="entry name" value="TPR_2"/>
    <property type="match status" value="1"/>
</dbReference>
<keyword evidence="2 3" id="KW-0802">TPR repeat</keyword>
<feature type="repeat" description="TPR" evidence="3">
    <location>
        <begin position="650"/>
        <end position="683"/>
    </location>
</feature>
<dbReference type="InterPro" id="IPR019734">
    <property type="entry name" value="TPR_rpt"/>
</dbReference>
<comment type="caution">
    <text evidence="6">The sequence shown here is derived from an EMBL/GenBank/DDBJ whole genome shotgun (WGS) entry which is preliminary data.</text>
</comment>
<feature type="chain" id="PRO_5046467948" evidence="4">
    <location>
        <begin position="21"/>
        <end position="938"/>
    </location>
</feature>
<dbReference type="Proteomes" id="UP001209701">
    <property type="component" value="Unassembled WGS sequence"/>
</dbReference>
<dbReference type="InterPro" id="IPR014266">
    <property type="entry name" value="PEP-CTERM_TPR_PrsT"/>
</dbReference>
<dbReference type="PROSITE" id="PS50005">
    <property type="entry name" value="TPR"/>
    <property type="match status" value="2"/>
</dbReference>
<accession>A0ABT2YJF1</accession>
<dbReference type="PROSITE" id="PS51257">
    <property type="entry name" value="PROKAR_LIPOPROTEIN"/>
    <property type="match status" value="1"/>
</dbReference>
<evidence type="ECO:0000259" key="5">
    <source>
        <dbReference type="Pfam" id="PF09976"/>
    </source>
</evidence>
<evidence type="ECO:0000313" key="7">
    <source>
        <dbReference type="Proteomes" id="UP001209701"/>
    </source>
</evidence>
<dbReference type="Pfam" id="PF09976">
    <property type="entry name" value="TPR_21"/>
    <property type="match status" value="1"/>
</dbReference>
<sequence>MTSSLLKNIAPAVLSAFLLAACGGEGYDSLMNSARTALSKGESKAAIIQLKNALQKNPEAGEARFLLGKAFLDSGDARSAEVELRKAIAAKFEPARIAPVMARAQLALQAYKPMIELYGEFKLEDAAARADLKTSLATAFAATGVRDKSEAALQEALQAAPGFAPAVLLQVRLKLRDGDAQGALQVLNGLLKSDATQAEGWRLKGDVVLGSIKSGAEGSKDMDAAEGIAAYRQALVLAPKDLGAHAGLINHWIEAGEFDKAAADLENLKKALPKDPQSFYFDALLAYSRKDFAAARGPVQELLTLAPESPLALQLGGAIEYELKAFAPAEEMLSKALKLAPNLSAPRRMLTQIYLLTSSPAKAVAAIQPLLLNGTPDAQIYSLAGEAYLQNGDPKKAETYFAQAAKLNPKDSRSRTQLILGKASSAKPEDVLADLKSISDSDPSSVADIAIIRAHLQRRDLDKAMAAIDVLERKQPKRPIAANLRGLVLLARKDVAGAKVNFEKALSLDPTFYPAAALLASLDMADKQPDAAKQRFETLLKAAPDNVKAHLALAELKEIGGATKEEVGALIEKAVLIKPTDAAPRVALVDHHLKHRDLKAAQIAAQKGIAALPEAPELLEVQGRVRMLAGEYNQATESFNALARVMPRSPMPHMRLAEAYVALKNFPNATASLKRALDLAPDYLVARKRLAEVYLAAGDHKNALASATLMQKQEAGKAAGLGLQGDVLAAQKDWVGAAAAYRQSLAAGGDANVDVAAGLASKLHHALALGPNKAEAEKFAAGWIKDHPKDAVFQFYLGGEELLQGKLAPAETRFAAVLKLQPENAPALNNMAWLLLKQGKPGALPLIEKANQLAPKQAEFLDTFSMILEAEKQLPKAIEVQSQALDLQPENHEMRMRLAKLYLASGDKTKAGAELQRLAKAGKQYGGQAEVQQLLRAL</sequence>
<dbReference type="Gene3D" id="1.25.40.10">
    <property type="entry name" value="Tetratricopeptide repeat domain"/>
    <property type="match status" value="6"/>
</dbReference>
<keyword evidence="7" id="KW-1185">Reference proteome</keyword>
<organism evidence="6 7">
    <name type="scientific">Roseateles oligotrophus</name>
    <dbReference type="NCBI Taxonomy" id="1769250"/>
    <lineage>
        <taxon>Bacteria</taxon>
        <taxon>Pseudomonadati</taxon>
        <taxon>Pseudomonadota</taxon>
        <taxon>Betaproteobacteria</taxon>
        <taxon>Burkholderiales</taxon>
        <taxon>Sphaerotilaceae</taxon>
        <taxon>Roseateles</taxon>
    </lineage>
</organism>
<dbReference type="InterPro" id="IPR011990">
    <property type="entry name" value="TPR-like_helical_dom_sf"/>
</dbReference>
<protein>
    <submittedName>
        <fullName evidence="6">PEP-CTERM system TPR-repeat protein PrsT</fullName>
    </submittedName>
</protein>
<keyword evidence="4" id="KW-0732">Signal</keyword>
<evidence type="ECO:0000256" key="2">
    <source>
        <dbReference type="ARBA" id="ARBA00022803"/>
    </source>
</evidence>
<gene>
    <name evidence="6" type="primary">prsT</name>
    <name evidence="6" type="ORF">LNV07_19060</name>
</gene>
<dbReference type="NCBIfam" id="TIGR02917">
    <property type="entry name" value="PEP_TPR_lipo"/>
    <property type="match status" value="1"/>
</dbReference>
<evidence type="ECO:0000256" key="1">
    <source>
        <dbReference type="ARBA" id="ARBA00022737"/>
    </source>
</evidence>
<dbReference type="RefSeq" id="WP_263572762.1">
    <property type="nucleotide sequence ID" value="NZ_JAJIRN010000008.1"/>
</dbReference>
<dbReference type="PANTHER" id="PTHR45586">
    <property type="entry name" value="TPR REPEAT-CONTAINING PROTEIN PA4667"/>
    <property type="match status" value="1"/>
</dbReference>
<dbReference type="SMART" id="SM00028">
    <property type="entry name" value="TPR"/>
    <property type="match status" value="15"/>
</dbReference>
<feature type="domain" description="Ancillary SecYEG translocon subunit/Cell division coordinator CpoB TPR" evidence="5">
    <location>
        <begin position="648"/>
        <end position="756"/>
    </location>
</feature>
<dbReference type="InterPro" id="IPR013105">
    <property type="entry name" value="TPR_2"/>
</dbReference>
<evidence type="ECO:0000313" key="6">
    <source>
        <dbReference type="EMBL" id="MCV2370184.1"/>
    </source>
</evidence>
<evidence type="ECO:0000256" key="4">
    <source>
        <dbReference type="SAM" id="SignalP"/>
    </source>
</evidence>
<dbReference type="InterPro" id="IPR051012">
    <property type="entry name" value="CellSynth/LPSAsmb/PSIAsmb"/>
</dbReference>
<dbReference type="SUPFAM" id="SSF48452">
    <property type="entry name" value="TPR-like"/>
    <property type="match status" value="5"/>
</dbReference>
<name>A0ABT2YJF1_9BURK</name>
<dbReference type="Pfam" id="PF13432">
    <property type="entry name" value="TPR_16"/>
    <property type="match status" value="1"/>
</dbReference>
<evidence type="ECO:0000256" key="3">
    <source>
        <dbReference type="PROSITE-ProRule" id="PRU00339"/>
    </source>
</evidence>
<dbReference type="EMBL" id="JAJIRN010000008">
    <property type="protein sequence ID" value="MCV2370184.1"/>
    <property type="molecule type" value="Genomic_DNA"/>
</dbReference>
<dbReference type="InterPro" id="IPR018704">
    <property type="entry name" value="SecYEG/CpoB_TPR"/>
</dbReference>
<dbReference type="PANTHER" id="PTHR45586:SF1">
    <property type="entry name" value="LIPOPOLYSACCHARIDE ASSEMBLY PROTEIN B"/>
    <property type="match status" value="1"/>
</dbReference>
<dbReference type="Pfam" id="PF14559">
    <property type="entry name" value="TPR_19"/>
    <property type="match status" value="3"/>
</dbReference>